<evidence type="ECO:0000313" key="3">
    <source>
        <dbReference type="Proteomes" id="UP000799436"/>
    </source>
</evidence>
<dbReference type="PANTHER" id="PTHR42085">
    <property type="entry name" value="F-BOX DOMAIN-CONTAINING PROTEIN"/>
    <property type="match status" value="1"/>
</dbReference>
<dbReference type="Proteomes" id="UP000799436">
    <property type="component" value="Unassembled WGS sequence"/>
</dbReference>
<dbReference type="AlphaFoldDB" id="A0A6G1LH94"/>
<proteinExistence type="predicted"/>
<reference evidence="2" key="1">
    <citation type="journal article" date="2020" name="Stud. Mycol.">
        <title>101 Dothideomycetes genomes: a test case for predicting lifestyles and emergence of pathogens.</title>
        <authorList>
            <person name="Haridas S."/>
            <person name="Albert R."/>
            <person name="Binder M."/>
            <person name="Bloem J."/>
            <person name="Labutti K."/>
            <person name="Salamov A."/>
            <person name="Andreopoulos B."/>
            <person name="Baker S."/>
            <person name="Barry K."/>
            <person name="Bills G."/>
            <person name="Bluhm B."/>
            <person name="Cannon C."/>
            <person name="Castanera R."/>
            <person name="Culley D."/>
            <person name="Daum C."/>
            <person name="Ezra D."/>
            <person name="Gonzalez J."/>
            <person name="Henrissat B."/>
            <person name="Kuo A."/>
            <person name="Liang C."/>
            <person name="Lipzen A."/>
            <person name="Lutzoni F."/>
            <person name="Magnuson J."/>
            <person name="Mondo S."/>
            <person name="Nolan M."/>
            <person name="Ohm R."/>
            <person name="Pangilinan J."/>
            <person name="Park H.-J."/>
            <person name="Ramirez L."/>
            <person name="Alfaro M."/>
            <person name="Sun H."/>
            <person name="Tritt A."/>
            <person name="Yoshinaga Y."/>
            <person name="Zwiers L.-H."/>
            <person name="Turgeon B."/>
            <person name="Goodwin S."/>
            <person name="Spatafora J."/>
            <person name="Crous P."/>
            <person name="Grigoriev I."/>
        </authorList>
    </citation>
    <scope>NUCLEOTIDE SEQUENCE</scope>
    <source>
        <strain evidence="2">CBS 116005</strain>
    </source>
</reference>
<dbReference type="OrthoDB" id="5272396at2759"/>
<dbReference type="InterPro" id="IPR038883">
    <property type="entry name" value="AN11006-like"/>
</dbReference>
<name>A0A6G1LH94_9PEZI</name>
<dbReference type="InterPro" id="IPR036420">
    <property type="entry name" value="BRCT_dom_sf"/>
</dbReference>
<feature type="region of interest" description="Disordered" evidence="1">
    <location>
        <begin position="325"/>
        <end position="351"/>
    </location>
</feature>
<feature type="compositionally biased region" description="Basic and acidic residues" evidence="1">
    <location>
        <begin position="325"/>
        <end position="335"/>
    </location>
</feature>
<organism evidence="2 3">
    <name type="scientific">Teratosphaeria nubilosa</name>
    <dbReference type="NCBI Taxonomy" id="161662"/>
    <lineage>
        <taxon>Eukaryota</taxon>
        <taxon>Fungi</taxon>
        <taxon>Dikarya</taxon>
        <taxon>Ascomycota</taxon>
        <taxon>Pezizomycotina</taxon>
        <taxon>Dothideomycetes</taxon>
        <taxon>Dothideomycetidae</taxon>
        <taxon>Mycosphaerellales</taxon>
        <taxon>Teratosphaeriaceae</taxon>
        <taxon>Teratosphaeria</taxon>
    </lineage>
</organism>
<evidence type="ECO:0000256" key="1">
    <source>
        <dbReference type="SAM" id="MobiDB-lite"/>
    </source>
</evidence>
<keyword evidence="3" id="KW-1185">Reference proteome</keyword>
<evidence type="ECO:0000313" key="2">
    <source>
        <dbReference type="EMBL" id="KAF2772245.1"/>
    </source>
</evidence>
<accession>A0A6G1LH94</accession>
<dbReference type="PANTHER" id="PTHR42085:SF1">
    <property type="entry name" value="F-BOX DOMAIN-CONTAINING PROTEIN"/>
    <property type="match status" value="1"/>
</dbReference>
<dbReference type="Gene3D" id="3.40.50.10190">
    <property type="entry name" value="BRCT domain"/>
    <property type="match status" value="1"/>
</dbReference>
<dbReference type="EMBL" id="ML995815">
    <property type="protein sequence ID" value="KAF2772245.1"/>
    <property type="molecule type" value="Genomic_DNA"/>
</dbReference>
<protein>
    <submittedName>
        <fullName evidence="2">Uncharacterized protein</fullName>
    </submittedName>
</protein>
<gene>
    <name evidence="2" type="ORF">EJ03DRAFT_348633</name>
</gene>
<sequence>MVHSGHNLDRRRSGVNIKISAEEQCGGWYKDQNGALHHQVDLLSTQVFTLQPAVIDSGPYAGAKALIILPTKTFPFQKLPAELREMVYEIVLSNDTKTSKKCSILRTSREIFCEARPFLFRREFNFSSMQQSNSFLRQIRPNLQFITKITVLKSGTNALRECYQQLIGAARLKNFSVCLPANFKGTIAEHIAKHWEALRIYLLANGSDEEESKRRLQKISFMVGRSQTSVTTNKGVVLRFITPDTNAQCRKKIETYIERHFENERFKDALEKLRACINRTFRRDQDTDYVVMGVKAGDKKLQQIEARGLDTIDEEGFMRMLETGVPEKKRARMAERSAAGGEPAGKRLKSS</sequence>